<keyword evidence="5 6" id="KW-0949">S-adenosyl-L-methionine</keyword>
<dbReference type="EMBL" id="CP120682">
    <property type="protein sequence ID" value="WKN39094.1"/>
    <property type="molecule type" value="Genomic_DNA"/>
</dbReference>
<reference evidence="7" key="1">
    <citation type="journal article" date="2023" name="Comput. Struct. Biotechnol. J.">
        <title>Discovery of a novel marine Bacteroidetes with a rich repertoire of carbohydrate-active enzymes.</title>
        <authorList>
            <person name="Chen B."/>
            <person name="Liu G."/>
            <person name="Chen Q."/>
            <person name="Wang H."/>
            <person name="Liu L."/>
            <person name="Tang K."/>
        </authorList>
    </citation>
    <scope>NUCLEOTIDE SEQUENCE</scope>
    <source>
        <strain evidence="7">TK19036</strain>
    </source>
</reference>
<dbReference type="GO" id="GO:0005840">
    <property type="term" value="C:ribosome"/>
    <property type="evidence" value="ECO:0007669"/>
    <property type="project" value="UniProtKB-KW"/>
</dbReference>
<dbReference type="CDD" id="cd02440">
    <property type="entry name" value="AdoMet_MTases"/>
    <property type="match status" value="1"/>
</dbReference>
<proteinExistence type="inferred from homology"/>
<gene>
    <name evidence="6 7" type="primary">prmA</name>
    <name evidence="7" type="ORF">K4G66_10330</name>
</gene>
<keyword evidence="2 6" id="KW-0963">Cytoplasm</keyword>
<evidence type="ECO:0000256" key="6">
    <source>
        <dbReference type="HAMAP-Rule" id="MF_00735"/>
    </source>
</evidence>
<dbReference type="PANTHER" id="PTHR43648">
    <property type="entry name" value="ELECTRON TRANSFER FLAVOPROTEIN BETA SUBUNIT LYSINE METHYLTRANSFERASE"/>
    <property type="match status" value="1"/>
</dbReference>
<keyword evidence="3 6" id="KW-0489">Methyltransferase</keyword>
<dbReference type="InterPro" id="IPR029063">
    <property type="entry name" value="SAM-dependent_MTases_sf"/>
</dbReference>
<dbReference type="AlphaFoldDB" id="A0AA49GSD8"/>
<keyword evidence="7" id="KW-0689">Ribosomal protein</keyword>
<dbReference type="HAMAP" id="MF_00735">
    <property type="entry name" value="Methyltr_PrmA"/>
    <property type="match status" value="1"/>
</dbReference>
<keyword evidence="4 6" id="KW-0808">Transferase</keyword>
<dbReference type="GO" id="GO:0008276">
    <property type="term" value="F:protein methyltransferase activity"/>
    <property type="evidence" value="ECO:0007669"/>
    <property type="project" value="UniProtKB-UniRule"/>
</dbReference>
<evidence type="ECO:0000256" key="5">
    <source>
        <dbReference type="ARBA" id="ARBA00022691"/>
    </source>
</evidence>
<dbReference type="GO" id="GO:0032259">
    <property type="term" value="P:methylation"/>
    <property type="evidence" value="ECO:0007669"/>
    <property type="project" value="UniProtKB-KW"/>
</dbReference>
<comment type="catalytic activity">
    <reaction evidence="6">
        <text>L-lysyl-[protein] + 3 S-adenosyl-L-methionine = N(6),N(6),N(6)-trimethyl-L-lysyl-[protein] + 3 S-adenosyl-L-homocysteine + 3 H(+)</text>
        <dbReference type="Rhea" id="RHEA:54192"/>
        <dbReference type="Rhea" id="RHEA-COMP:9752"/>
        <dbReference type="Rhea" id="RHEA-COMP:13826"/>
        <dbReference type="ChEBI" id="CHEBI:15378"/>
        <dbReference type="ChEBI" id="CHEBI:29969"/>
        <dbReference type="ChEBI" id="CHEBI:57856"/>
        <dbReference type="ChEBI" id="CHEBI:59789"/>
        <dbReference type="ChEBI" id="CHEBI:61961"/>
    </reaction>
</comment>
<dbReference type="EC" id="2.1.1.-" evidence="6"/>
<sequence length="276" mass="31416">MKQYIAVEISCGEDLKEILMAELGEGPYDSFLETDGGLDAYVEKDQFDEQFLQQVLAQYQLSEDDYKIQLVEEKNWNVEWEKHFEPIVVDDQCLVKATFHRISQSYPYEIVIDPKMAFGTGHHATTYLMLQWQLILEQQGKKVMDAGCGTGVLAIMAKKRGASSVLAFDNNEWAVDNSEENFALNHSTDIELFLGTIEDVEPTRQFDLILANINRNVLLDEMDFYAQRLTSQGTLLLSGFLEPDQPLIEQRAQKASLKPVGAKQHRGWVALQLQFA</sequence>
<feature type="binding site" evidence="6">
    <location>
        <position position="212"/>
    </location>
    <ligand>
        <name>S-adenosyl-L-methionine</name>
        <dbReference type="ChEBI" id="CHEBI:59789"/>
    </ligand>
</feature>
<dbReference type="Gene3D" id="3.40.50.150">
    <property type="entry name" value="Vaccinia Virus protein VP39"/>
    <property type="match status" value="1"/>
</dbReference>
<dbReference type="PIRSF" id="PIRSF000401">
    <property type="entry name" value="RPL11_MTase"/>
    <property type="match status" value="1"/>
</dbReference>
<organism evidence="7">
    <name type="scientific">Roseihalotalea indica</name>
    <dbReference type="NCBI Taxonomy" id="2867963"/>
    <lineage>
        <taxon>Bacteria</taxon>
        <taxon>Pseudomonadati</taxon>
        <taxon>Bacteroidota</taxon>
        <taxon>Cytophagia</taxon>
        <taxon>Cytophagales</taxon>
        <taxon>Catalimonadaceae</taxon>
        <taxon>Roseihalotalea</taxon>
    </lineage>
</organism>
<accession>A0AA49GSD8</accession>
<protein>
    <recommendedName>
        <fullName evidence="6">Ribosomal protein L11 methyltransferase</fullName>
        <shortName evidence="6">L11 Mtase</shortName>
        <ecNumber evidence="6">2.1.1.-</ecNumber>
    </recommendedName>
</protein>
<dbReference type="InterPro" id="IPR050078">
    <property type="entry name" value="Ribosomal_L11_MeTrfase_PrmA"/>
</dbReference>
<evidence type="ECO:0000256" key="1">
    <source>
        <dbReference type="ARBA" id="ARBA00009741"/>
    </source>
</evidence>
<name>A0AA49GSD8_9BACT</name>
<reference evidence="7" key="2">
    <citation type="journal article" date="2024" name="Antonie Van Leeuwenhoek">
        <title>Roseihalotalea indica gen. nov., sp. nov., a halophilic Bacteroidetes from mesopelagic Southwest Indian Ocean with higher carbohydrate metabolic potential.</title>
        <authorList>
            <person name="Chen B."/>
            <person name="Zhang M."/>
            <person name="Lin D."/>
            <person name="Ye J."/>
            <person name="Tang K."/>
        </authorList>
    </citation>
    <scope>NUCLEOTIDE SEQUENCE</scope>
    <source>
        <strain evidence="7">TK19036</strain>
    </source>
</reference>
<comment type="function">
    <text evidence="6">Methylates ribosomal protein L11.</text>
</comment>
<evidence type="ECO:0000256" key="3">
    <source>
        <dbReference type="ARBA" id="ARBA00022603"/>
    </source>
</evidence>
<comment type="similarity">
    <text evidence="1 6">Belongs to the methyltransferase superfamily. PrmA family.</text>
</comment>
<keyword evidence="7" id="KW-0687">Ribonucleoprotein</keyword>
<feature type="binding site" evidence="6">
    <location>
        <position position="169"/>
    </location>
    <ligand>
        <name>S-adenosyl-L-methionine</name>
        <dbReference type="ChEBI" id="CHEBI:59789"/>
    </ligand>
</feature>
<dbReference type="InterPro" id="IPR004498">
    <property type="entry name" value="Ribosomal_PrmA_MeTrfase"/>
</dbReference>
<dbReference type="SUPFAM" id="SSF53335">
    <property type="entry name" value="S-adenosyl-L-methionine-dependent methyltransferases"/>
    <property type="match status" value="1"/>
</dbReference>
<evidence type="ECO:0000256" key="4">
    <source>
        <dbReference type="ARBA" id="ARBA00022679"/>
    </source>
</evidence>
<feature type="binding site" evidence="6">
    <location>
        <position position="126"/>
    </location>
    <ligand>
        <name>S-adenosyl-L-methionine</name>
        <dbReference type="ChEBI" id="CHEBI:59789"/>
    </ligand>
</feature>
<dbReference type="NCBIfam" id="NF001785">
    <property type="entry name" value="PRK00517.2-2"/>
    <property type="match status" value="1"/>
</dbReference>
<comment type="subcellular location">
    <subcellularLocation>
        <location evidence="6">Cytoplasm</location>
    </subcellularLocation>
</comment>
<evidence type="ECO:0000256" key="2">
    <source>
        <dbReference type="ARBA" id="ARBA00022490"/>
    </source>
</evidence>
<dbReference type="PANTHER" id="PTHR43648:SF1">
    <property type="entry name" value="ELECTRON TRANSFER FLAVOPROTEIN BETA SUBUNIT LYSINE METHYLTRANSFERASE"/>
    <property type="match status" value="1"/>
</dbReference>
<dbReference type="GO" id="GO:0005737">
    <property type="term" value="C:cytoplasm"/>
    <property type="evidence" value="ECO:0007669"/>
    <property type="project" value="UniProtKB-SubCell"/>
</dbReference>
<dbReference type="Pfam" id="PF06325">
    <property type="entry name" value="PrmA"/>
    <property type="match status" value="1"/>
</dbReference>
<evidence type="ECO:0000313" key="7">
    <source>
        <dbReference type="EMBL" id="WKN39094.1"/>
    </source>
</evidence>
<feature type="binding site" evidence="6">
    <location>
        <position position="147"/>
    </location>
    <ligand>
        <name>S-adenosyl-L-methionine</name>
        <dbReference type="ChEBI" id="CHEBI:59789"/>
    </ligand>
</feature>